<evidence type="ECO:0008006" key="3">
    <source>
        <dbReference type="Google" id="ProtNLM"/>
    </source>
</evidence>
<dbReference type="Proteomes" id="UP000053558">
    <property type="component" value="Unassembled WGS sequence"/>
</dbReference>
<name>A0A5M3MUB9_CONPW</name>
<organism evidence="1 2">
    <name type="scientific">Coniophora puteana (strain RWD-64-598)</name>
    <name type="common">Brown rot fungus</name>
    <dbReference type="NCBI Taxonomy" id="741705"/>
    <lineage>
        <taxon>Eukaryota</taxon>
        <taxon>Fungi</taxon>
        <taxon>Dikarya</taxon>
        <taxon>Basidiomycota</taxon>
        <taxon>Agaricomycotina</taxon>
        <taxon>Agaricomycetes</taxon>
        <taxon>Agaricomycetidae</taxon>
        <taxon>Boletales</taxon>
        <taxon>Coniophorineae</taxon>
        <taxon>Coniophoraceae</taxon>
        <taxon>Coniophora</taxon>
    </lineage>
</organism>
<keyword evidence="2" id="KW-1185">Reference proteome</keyword>
<evidence type="ECO:0000313" key="1">
    <source>
        <dbReference type="EMBL" id="EIW82772.1"/>
    </source>
</evidence>
<dbReference type="GeneID" id="19202931"/>
<sequence length="311" mass="34657">MASMRAETTEALERSLSSGPFINTRFNVFSSRRKVGGGQRLCHPLPLYAASATLNRLELENSNYGDVSNIKRMTLCDIISARITERAFFDVDDEYEEDSDFDGDEGSLIEEEAEESCSASKADCSDAPTSAKSSGISKNTYDDIVSGCIPATPSTFVVTGFAYRTWKAFLFYAYTGQVNFSPLTSNPHKYDEKTDDHGSGHNDIKTRCPPCSPKSMYRLADKIQIGPLKKLAFEEICKNLNKDNILQEVLSKFTAAHPEIREVETRVLMGCRRESGVMDAFPKKIAQMMRGEIPHCEEVLATVMMTLWNTS</sequence>
<evidence type="ECO:0000313" key="2">
    <source>
        <dbReference type="Proteomes" id="UP000053558"/>
    </source>
</evidence>
<dbReference type="KEGG" id="cput:CONPUDRAFT_151832"/>
<dbReference type="RefSeq" id="XP_007766746.1">
    <property type="nucleotide sequence ID" value="XM_007768556.1"/>
</dbReference>
<dbReference type="InterPro" id="IPR011333">
    <property type="entry name" value="SKP1/BTB/POZ_sf"/>
</dbReference>
<gene>
    <name evidence="1" type="ORF">CONPUDRAFT_151832</name>
</gene>
<dbReference type="EMBL" id="JH711576">
    <property type="protein sequence ID" value="EIW82772.1"/>
    <property type="molecule type" value="Genomic_DNA"/>
</dbReference>
<reference evidence="2" key="1">
    <citation type="journal article" date="2012" name="Science">
        <title>The Paleozoic origin of enzymatic lignin decomposition reconstructed from 31 fungal genomes.</title>
        <authorList>
            <person name="Floudas D."/>
            <person name="Binder M."/>
            <person name="Riley R."/>
            <person name="Barry K."/>
            <person name="Blanchette R.A."/>
            <person name="Henrissat B."/>
            <person name="Martinez A.T."/>
            <person name="Otillar R."/>
            <person name="Spatafora J.W."/>
            <person name="Yadav J.S."/>
            <person name="Aerts A."/>
            <person name="Benoit I."/>
            <person name="Boyd A."/>
            <person name="Carlson A."/>
            <person name="Copeland A."/>
            <person name="Coutinho P.M."/>
            <person name="de Vries R.P."/>
            <person name="Ferreira P."/>
            <person name="Findley K."/>
            <person name="Foster B."/>
            <person name="Gaskell J."/>
            <person name="Glotzer D."/>
            <person name="Gorecki P."/>
            <person name="Heitman J."/>
            <person name="Hesse C."/>
            <person name="Hori C."/>
            <person name="Igarashi K."/>
            <person name="Jurgens J.A."/>
            <person name="Kallen N."/>
            <person name="Kersten P."/>
            <person name="Kohler A."/>
            <person name="Kuees U."/>
            <person name="Kumar T.K.A."/>
            <person name="Kuo A."/>
            <person name="LaButti K."/>
            <person name="Larrondo L.F."/>
            <person name="Lindquist E."/>
            <person name="Ling A."/>
            <person name="Lombard V."/>
            <person name="Lucas S."/>
            <person name="Lundell T."/>
            <person name="Martin R."/>
            <person name="McLaughlin D.J."/>
            <person name="Morgenstern I."/>
            <person name="Morin E."/>
            <person name="Murat C."/>
            <person name="Nagy L.G."/>
            <person name="Nolan M."/>
            <person name="Ohm R.A."/>
            <person name="Patyshakuliyeva A."/>
            <person name="Rokas A."/>
            <person name="Ruiz-Duenas F.J."/>
            <person name="Sabat G."/>
            <person name="Salamov A."/>
            <person name="Samejima M."/>
            <person name="Schmutz J."/>
            <person name="Slot J.C."/>
            <person name="St John F."/>
            <person name="Stenlid J."/>
            <person name="Sun H."/>
            <person name="Sun S."/>
            <person name="Syed K."/>
            <person name="Tsang A."/>
            <person name="Wiebenga A."/>
            <person name="Young D."/>
            <person name="Pisabarro A."/>
            <person name="Eastwood D.C."/>
            <person name="Martin F."/>
            <person name="Cullen D."/>
            <person name="Grigoriev I.V."/>
            <person name="Hibbett D.S."/>
        </authorList>
    </citation>
    <scope>NUCLEOTIDE SEQUENCE [LARGE SCALE GENOMIC DNA]</scope>
    <source>
        <strain evidence="2">RWD-64-598 SS2</strain>
    </source>
</reference>
<proteinExistence type="predicted"/>
<dbReference type="Gene3D" id="3.30.710.10">
    <property type="entry name" value="Potassium Channel Kv1.1, Chain A"/>
    <property type="match status" value="1"/>
</dbReference>
<dbReference type="OMA" id="NGHENAI"/>
<dbReference type="AlphaFoldDB" id="A0A5M3MUB9"/>
<comment type="caution">
    <text evidence="1">The sequence shown here is derived from an EMBL/GenBank/DDBJ whole genome shotgun (WGS) entry which is preliminary data.</text>
</comment>
<protein>
    <recommendedName>
        <fullName evidence="3">BTB domain-containing protein</fullName>
    </recommendedName>
</protein>
<accession>A0A5M3MUB9</accession>
<dbReference type="OrthoDB" id="6359816at2759"/>